<dbReference type="EMBL" id="CP103416">
    <property type="protein sequence ID" value="UVW34257.1"/>
    <property type="molecule type" value="Genomic_DNA"/>
</dbReference>
<dbReference type="SUPFAM" id="SSF160443">
    <property type="entry name" value="SMR domain-like"/>
    <property type="match status" value="1"/>
</dbReference>
<keyword evidence="2" id="KW-0378">Hydrolase</keyword>
<dbReference type="Proteomes" id="UP001059934">
    <property type="component" value="Chromosome"/>
</dbReference>
<organism evidence="2 3">
    <name type="scientific">SAR92 clade bacterium H455</name>
    <dbReference type="NCBI Taxonomy" id="2974818"/>
    <lineage>
        <taxon>Bacteria</taxon>
        <taxon>Pseudomonadati</taxon>
        <taxon>Pseudomonadota</taxon>
        <taxon>Gammaproteobacteria</taxon>
        <taxon>Cellvibrionales</taxon>
        <taxon>Porticoccaceae</taxon>
        <taxon>SAR92 clade</taxon>
    </lineage>
</organism>
<dbReference type="InterPro" id="IPR002625">
    <property type="entry name" value="Smr_dom"/>
</dbReference>
<proteinExistence type="predicted"/>
<dbReference type="InterPro" id="IPR047688">
    <property type="entry name" value="Endonuc_SmrA"/>
</dbReference>
<dbReference type="NCBIfam" id="NF033154">
    <property type="entry name" value="endonuc_SmrA"/>
    <property type="match status" value="1"/>
</dbReference>
<dbReference type="PANTHER" id="PTHR35562:SF2">
    <property type="entry name" value="DNA ENDONUCLEASE SMRA-RELATED"/>
    <property type="match status" value="1"/>
</dbReference>
<dbReference type="Pfam" id="PF01713">
    <property type="entry name" value="Smr"/>
    <property type="match status" value="1"/>
</dbReference>
<sequence length="213" mass="23515">MSGVSKDREINAEGGSQDDLEEGFDVLFGDSVEPLRGKGAAFVAKSAQLTPGVLARREAAQLEIEGEGNFLDPDSIIEQVAALDPLEFSRPGVQHGVYKNLRMGKYEIQSRLDLHRHTVEQARTALWNFVDDCQRHSVRCALITHGKGEHLARPAVLKSCVNHWLKQFDQVLAFHTAQKYHGGLGATYVLIKKGSAARQSTSEKLEQAGHYKP</sequence>
<dbReference type="InterPro" id="IPR036063">
    <property type="entry name" value="Smr_dom_sf"/>
</dbReference>
<evidence type="ECO:0000313" key="2">
    <source>
        <dbReference type="EMBL" id="UVW34257.1"/>
    </source>
</evidence>
<evidence type="ECO:0000259" key="1">
    <source>
        <dbReference type="PROSITE" id="PS50828"/>
    </source>
</evidence>
<dbReference type="SMART" id="SM00463">
    <property type="entry name" value="SMR"/>
    <property type="match status" value="1"/>
</dbReference>
<dbReference type="PANTHER" id="PTHR35562">
    <property type="entry name" value="DNA ENDONUCLEASE SMRA-RELATED"/>
    <property type="match status" value="1"/>
</dbReference>
<gene>
    <name evidence="2" type="primary">smrA</name>
    <name evidence="2" type="ORF">NYF23_09510</name>
</gene>
<dbReference type="Gene3D" id="3.30.1370.110">
    <property type="match status" value="1"/>
</dbReference>
<reference evidence="2" key="1">
    <citation type="submission" date="2022-08" db="EMBL/GenBank/DDBJ databases">
        <title>Catabolic pathway analysis in culturable SAR92 clade bacteria reveals their overlooked roles in DMSP degradation in coastal seas.</title>
        <authorList>
            <person name="He X."/>
            <person name="Zhang X."/>
            <person name="Zhang Y."/>
        </authorList>
    </citation>
    <scope>NUCLEOTIDE SEQUENCE</scope>
    <source>
        <strain evidence="2">H455</strain>
    </source>
</reference>
<accession>A0ABY5TK59</accession>
<feature type="domain" description="Smr" evidence="1">
    <location>
        <begin position="112"/>
        <end position="192"/>
    </location>
</feature>
<keyword evidence="2" id="KW-0255">Endonuclease</keyword>
<keyword evidence="2" id="KW-0540">Nuclease</keyword>
<dbReference type="GO" id="GO:0004519">
    <property type="term" value="F:endonuclease activity"/>
    <property type="evidence" value="ECO:0007669"/>
    <property type="project" value="UniProtKB-KW"/>
</dbReference>
<evidence type="ECO:0000313" key="3">
    <source>
        <dbReference type="Proteomes" id="UP001059934"/>
    </source>
</evidence>
<dbReference type="PROSITE" id="PS50828">
    <property type="entry name" value="SMR"/>
    <property type="match status" value="1"/>
</dbReference>
<name>A0ABY5TK59_9GAMM</name>
<keyword evidence="3" id="KW-1185">Reference proteome</keyword>
<protein>
    <submittedName>
        <fullName evidence="2">DNA endonuclease SmrA</fullName>
    </submittedName>
</protein>